<feature type="binding site" evidence="8">
    <location>
        <begin position="12"/>
        <end position="18"/>
    </location>
    <ligand>
        <name>GTP</name>
        <dbReference type="ChEBI" id="CHEBI:37565"/>
    </ligand>
</feature>
<dbReference type="STRING" id="927664.SAMN05421780_11191"/>
<evidence type="ECO:0000256" key="9">
    <source>
        <dbReference type="PROSITE-ProRule" id="PRU10134"/>
    </source>
</evidence>
<keyword evidence="8" id="KW-0963">Cytoplasm</keyword>
<dbReference type="GO" id="GO:0004019">
    <property type="term" value="F:adenylosuccinate synthase activity"/>
    <property type="evidence" value="ECO:0007669"/>
    <property type="project" value="UniProtKB-UniRule"/>
</dbReference>
<dbReference type="Pfam" id="PF00709">
    <property type="entry name" value="Adenylsucc_synt"/>
    <property type="match status" value="1"/>
</dbReference>
<dbReference type="GO" id="GO:0005737">
    <property type="term" value="C:cytoplasm"/>
    <property type="evidence" value="ECO:0007669"/>
    <property type="project" value="UniProtKB-SubCell"/>
</dbReference>
<feature type="binding site" evidence="8">
    <location>
        <position position="40"/>
    </location>
    <ligand>
        <name>Mg(2+)</name>
        <dbReference type="ChEBI" id="CHEBI:18420"/>
    </ligand>
</feature>
<dbReference type="RefSeq" id="WP_091515744.1">
    <property type="nucleotide sequence ID" value="NZ_FOLE01000011.1"/>
</dbReference>
<evidence type="ECO:0000256" key="3">
    <source>
        <dbReference type="ARBA" id="ARBA00022723"/>
    </source>
</evidence>
<comment type="similarity">
    <text evidence="8 10">Belongs to the adenylosuccinate synthetase family.</text>
</comment>
<dbReference type="CDD" id="cd03108">
    <property type="entry name" value="AdSS"/>
    <property type="match status" value="1"/>
</dbReference>
<dbReference type="PROSITE" id="PS00513">
    <property type="entry name" value="ADENYLOSUCCIN_SYN_2"/>
    <property type="match status" value="1"/>
</dbReference>
<feature type="binding site" evidence="8">
    <location>
        <position position="143"/>
    </location>
    <ligand>
        <name>IMP</name>
        <dbReference type="ChEBI" id="CHEBI:58053"/>
        <note>ligand shared between dimeric partners</note>
    </ligand>
</feature>
<evidence type="ECO:0000256" key="2">
    <source>
        <dbReference type="ARBA" id="ARBA00022598"/>
    </source>
</evidence>
<keyword evidence="7 8" id="KW-0342">GTP-binding</keyword>
<keyword evidence="12" id="KW-1185">Reference proteome</keyword>
<proteinExistence type="inferred from homology"/>
<evidence type="ECO:0000256" key="8">
    <source>
        <dbReference type="HAMAP-Rule" id="MF_00011"/>
    </source>
</evidence>
<dbReference type="NCBIfam" id="TIGR00184">
    <property type="entry name" value="purA"/>
    <property type="match status" value="1"/>
</dbReference>
<feature type="active site" description="Proton donor" evidence="8">
    <location>
        <position position="41"/>
    </location>
</feature>
<feature type="binding site" description="in other chain" evidence="8">
    <location>
        <begin position="13"/>
        <end position="16"/>
    </location>
    <ligand>
        <name>IMP</name>
        <dbReference type="ChEBI" id="CHEBI:58053"/>
        <note>ligand shared between dimeric partners</note>
    </ligand>
</feature>
<feature type="binding site" evidence="8">
    <location>
        <begin position="413"/>
        <end position="415"/>
    </location>
    <ligand>
        <name>GTP</name>
        <dbReference type="ChEBI" id="CHEBI:37565"/>
    </ligand>
</feature>
<dbReference type="InterPro" id="IPR027417">
    <property type="entry name" value="P-loop_NTPase"/>
</dbReference>
<gene>
    <name evidence="8" type="primary">purA</name>
    <name evidence="11" type="ORF">SAMN05421780_11191</name>
</gene>
<keyword evidence="3 8" id="KW-0479">Metal-binding</keyword>
<feature type="binding site" description="in other chain" evidence="8">
    <location>
        <begin position="38"/>
        <end position="41"/>
    </location>
    <ligand>
        <name>IMP</name>
        <dbReference type="ChEBI" id="CHEBI:58053"/>
        <note>ligand shared between dimeric partners</note>
    </ligand>
</feature>
<dbReference type="EMBL" id="FOLE01000011">
    <property type="protein sequence ID" value="SFC88523.1"/>
    <property type="molecule type" value="Genomic_DNA"/>
</dbReference>
<dbReference type="FunFam" id="1.10.300.10:FF:000001">
    <property type="entry name" value="Adenylosuccinate synthetase"/>
    <property type="match status" value="1"/>
</dbReference>
<evidence type="ECO:0000313" key="12">
    <source>
        <dbReference type="Proteomes" id="UP000199514"/>
    </source>
</evidence>
<feature type="active site" evidence="9">
    <location>
        <position position="140"/>
    </location>
</feature>
<sequence>MAVDILLGLQWGDEGKGKIVDFIAPRYDVVARFQGGPNAGHTLVFDGAKHVLHQIPSGIFHSQIANVIGNGVVLDPIIFQKEIVGLQQKGTDAHSNLYVSLKAQLILPTHRLLDAASENQKGEKKIGSTLKGIGPTYQDKYARQGLRVGDILLPDFQARYNQLADKHKSQLDALNFAYAELAEQEKHFFEAVEFLKTFKLVNTEYLINGWLAEGKTILAEGAQGSLLDIDFGSYPFVTSSSTMAAGACTGLGVAPHRIGEVYGIFKAYSTRVGSGPFPTELHDATGEKIRKEGHEFGSTTGRPRRCGWLDLPALRYAVMINGATQLLMMKADVLDTFEEIDVCTHYRLADGTLTQQMPYTQGEAESIEPVYTTLKGWNQSLEGVSQYEQMPEALQSYVAFIEKEIGVPVKLISTGADRKQTVVR</sequence>
<protein>
    <recommendedName>
        <fullName evidence="8 10">Adenylosuccinate synthetase</fullName>
        <shortName evidence="8">AMPSase</shortName>
        <shortName evidence="8">AdSS</shortName>
        <ecNumber evidence="8 10">6.3.4.4</ecNumber>
    </recommendedName>
    <alternativeName>
        <fullName evidence="8">IMP--aspartate ligase</fullName>
    </alternativeName>
</protein>
<feature type="binding site" evidence="8">
    <location>
        <begin position="330"/>
        <end position="332"/>
    </location>
    <ligand>
        <name>GTP</name>
        <dbReference type="ChEBI" id="CHEBI:37565"/>
    </ligand>
</feature>
<dbReference type="GO" id="GO:0005525">
    <property type="term" value="F:GTP binding"/>
    <property type="evidence" value="ECO:0007669"/>
    <property type="project" value="UniProtKB-UniRule"/>
</dbReference>
<evidence type="ECO:0000256" key="4">
    <source>
        <dbReference type="ARBA" id="ARBA00022741"/>
    </source>
</evidence>
<dbReference type="GO" id="GO:0044208">
    <property type="term" value="P:'de novo' AMP biosynthetic process"/>
    <property type="evidence" value="ECO:0007669"/>
    <property type="project" value="UniProtKB-UniRule"/>
</dbReference>
<name>A0A1I1N104_9BACT</name>
<keyword evidence="6 8" id="KW-0460">Magnesium</keyword>
<feature type="binding site" evidence="8">
    <location>
        <position position="13"/>
    </location>
    <ligand>
        <name>Mg(2+)</name>
        <dbReference type="ChEBI" id="CHEBI:18420"/>
    </ligand>
</feature>
<comment type="cofactor">
    <cofactor evidence="8">
        <name>Mg(2+)</name>
        <dbReference type="ChEBI" id="CHEBI:18420"/>
    </cofactor>
    <text evidence="8">Binds 1 Mg(2+) ion per subunit.</text>
</comment>
<dbReference type="GO" id="GO:0000287">
    <property type="term" value="F:magnesium ion binding"/>
    <property type="evidence" value="ECO:0007669"/>
    <property type="project" value="UniProtKB-UniRule"/>
</dbReference>
<feature type="binding site" evidence="8">
    <location>
        <begin position="40"/>
        <end position="42"/>
    </location>
    <ligand>
        <name>GTP</name>
        <dbReference type="ChEBI" id="CHEBI:37565"/>
    </ligand>
</feature>
<evidence type="ECO:0000256" key="7">
    <source>
        <dbReference type="ARBA" id="ARBA00023134"/>
    </source>
</evidence>
<feature type="binding site" evidence="8">
    <location>
        <begin position="298"/>
        <end position="304"/>
    </location>
    <ligand>
        <name>substrate</name>
    </ligand>
</feature>
<feature type="active site" description="Proton acceptor" evidence="8">
    <location>
        <position position="13"/>
    </location>
</feature>
<reference evidence="11 12" key="1">
    <citation type="submission" date="2016-10" db="EMBL/GenBank/DDBJ databases">
        <authorList>
            <person name="de Groot N.N."/>
        </authorList>
    </citation>
    <scope>NUCLEOTIDE SEQUENCE [LARGE SCALE GENOMIC DNA]</scope>
    <source>
        <strain evidence="11 12">DSM 6793</strain>
    </source>
</reference>
<evidence type="ECO:0000256" key="1">
    <source>
        <dbReference type="ARBA" id="ARBA00011738"/>
    </source>
</evidence>
<dbReference type="Gene3D" id="3.40.440.10">
    <property type="entry name" value="Adenylosuccinate Synthetase, subunit A, domain 1"/>
    <property type="match status" value="1"/>
</dbReference>
<organism evidence="11 12">
    <name type="scientific">Flexibacter flexilis DSM 6793</name>
    <dbReference type="NCBI Taxonomy" id="927664"/>
    <lineage>
        <taxon>Bacteria</taxon>
        <taxon>Pseudomonadati</taxon>
        <taxon>Bacteroidota</taxon>
        <taxon>Cytophagia</taxon>
        <taxon>Cytophagales</taxon>
        <taxon>Flexibacteraceae</taxon>
        <taxon>Flexibacter</taxon>
    </lineage>
</organism>
<comment type="catalytic activity">
    <reaction evidence="8 10">
        <text>IMP + L-aspartate + GTP = N(6)-(1,2-dicarboxyethyl)-AMP + GDP + phosphate + 2 H(+)</text>
        <dbReference type="Rhea" id="RHEA:15753"/>
        <dbReference type="ChEBI" id="CHEBI:15378"/>
        <dbReference type="ChEBI" id="CHEBI:29991"/>
        <dbReference type="ChEBI" id="CHEBI:37565"/>
        <dbReference type="ChEBI" id="CHEBI:43474"/>
        <dbReference type="ChEBI" id="CHEBI:57567"/>
        <dbReference type="ChEBI" id="CHEBI:58053"/>
        <dbReference type="ChEBI" id="CHEBI:58189"/>
        <dbReference type="EC" id="6.3.4.4"/>
    </reaction>
</comment>
<dbReference type="UniPathway" id="UPA00075">
    <property type="reaction ID" value="UER00335"/>
</dbReference>
<dbReference type="NCBIfam" id="NF002223">
    <property type="entry name" value="PRK01117.1"/>
    <property type="match status" value="1"/>
</dbReference>
<comment type="function">
    <text evidence="8">Plays an important role in the de novo pathway of purine nucleotide biosynthesis. Catalyzes the first committed step in the biosynthesis of AMP from IMP.</text>
</comment>
<dbReference type="InterPro" id="IPR042110">
    <property type="entry name" value="Adenylosuccinate_synth_dom2"/>
</dbReference>
<dbReference type="FunFam" id="3.90.170.10:FF:000001">
    <property type="entry name" value="Adenylosuccinate synthetase"/>
    <property type="match status" value="1"/>
</dbReference>
<dbReference type="PANTHER" id="PTHR11846:SF0">
    <property type="entry name" value="ADENYLOSUCCINATE SYNTHETASE"/>
    <property type="match status" value="1"/>
</dbReference>
<keyword evidence="5 8" id="KW-0658">Purine biosynthesis</keyword>
<feature type="binding site" description="in other chain" evidence="8">
    <location>
        <position position="238"/>
    </location>
    <ligand>
        <name>IMP</name>
        <dbReference type="ChEBI" id="CHEBI:58053"/>
        <note>ligand shared between dimeric partners</note>
    </ligand>
</feature>
<feature type="binding site" evidence="8">
    <location>
        <position position="304"/>
    </location>
    <ligand>
        <name>GTP</name>
        <dbReference type="ChEBI" id="CHEBI:37565"/>
    </ligand>
</feature>
<dbReference type="EC" id="6.3.4.4" evidence="8 10"/>
<dbReference type="Gene3D" id="3.90.170.10">
    <property type="entry name" value="Adenylosuccinate Synthetase, subunit A, domain 3"/>
    <property type="match status" value="1"/>
</dbReference>
<dbReference type="InterPro" id="IPR033128">
    <property type="entry name" value="Adenylosuccin_syn_Lys_AS"/>
</dbReference>
<dbReference type="InterPro" id="IPR018220">
    <property type="entry name" value="Adenylosuccin_syn_GTP-bd"/>
</dbReference>
<dbReference type="GO" id="GO:0046040">
    <property type="term" value="P:IMP metabolic process"/>
    <property type="evidence" value="ECO:0007669"/>
    <property type="project" value="TreeGrafter"/>
</dbReference>
<dbReference type="PROSITE" id="PS01266">
    <property type="entry name" value="ADENYLOSUCCIN_SYN_1"/>
    <property type="match status" value="1"/>
</dbReference>
<dbReference type="OrthoDB" id="9807553at2"/>
<evidence type="ECO:0000256" key="10">
    <source>
        <dbReference type="RuleBase" id="RU000520"/>
    </source>
</evidence>
<feature type="binding site" description="in other chain" evidence="8">
    <location>
        <position position="223"/>
    </location>
    <ligand>
        <name>IMP</name>
        <dbReference type="ChEBI" id="CHEBI:58053"/>
        <note>ligand shared between dimeric partners</note>
    </ligand>
</feature>
<dbReference type="SUPFAM" id="SSF52540">
    <property type="entry name" value="P-loop containing nucleoside triphosphate hydrolases"/>
    <property type="match status" value="1"/>
</dbReference>
<dbReference type="AlphaFoldDB" id="A0A1I1N104"/>
<dbReference type="Proteomes" id="UP000199514">
    <property type="component" value="Unassembled WGS sequence"/>
</dbReference>
<dbReference type="InterPro" id="IPR042109">
    <property type="entry name" value="Adenylosuccinate_synth_dom1"/>
</dbReference>
<dbReference type="InterPro" id="IPR042111">
    <property type="entry name" value="Adenylosuccinate_synth_dom3"/>
</dbReference>
<comment type="subcellular location">
    <subcellularLocation>
        <location evidence="8">Cytoplasm</location>
    </subcellularLocation>
</comment>
<evidence type="ECO:0000256" key="5">
    <source>
        <dbReference type="ARBA" id="ARBA00022755"/>
    </source>
</evidence>
<accession>A0A1I1N104</accession>
<comment type="pathway">
    <text evidence="8 10">Purine metabolism; AMP biosynthesis via de novo pathway; AMP from IMP: step 1/2.</text>
</comment>
<comment type="subunit">
    <text evidence="1 8">Homodimer.</text>
</comment>
<dbReference type="Gene3D" id="1.10.300.10">
    <property type="entry name" value="Adenylosuccinate Synthetase, subunit A, domain 2"/>
    <property type="match status" value="1"/>
</dbReference>
<evidence type="ECO:0000256" key="6">
    <source>
        <dbReference type="ARBA" id="ARBA00022842"/>
    </source>
</evidence>
<dbReference type="HAMAP" id="MF_00011">
    <property type="entry name" value="Adenylosucc_synth"/>
    <property type="match status" value="1"/>
</dbReference>
<keyword evidence="2 8" id="KW-0436">Ligase</keyword>
<feature type="binding site" description="in other chain" evidence="8">
    <location>
        <position position="129"/>
    </location>
    <ligand>
        <name>IMP</name>
        <dbReference type="ChEBI" id="CHEBI:58053"/>
        <note>ligand shared between dimeric partners</note>
    </ligand>
</feature>
<feature type="binding site" description="in other chain" evidence="8">
    <location>
        <position position="302"/>
    </location>
    <ligand>
        <name>IMP</name>
        <dbReference type="ChEBI" id="CHEBI:58053"/>
        <note>ligand shared between dimeric partners</note>
    </ligand>
</feature>
<keyword evidence="4 8" id="KW-0547">Nucleotide-binding</keyword>
<dbReference type="SMART" id="SM00788">
    <property type="entry name" value="Adenylsucc_synt"/>
    <property type="match status" value="1"/>
</dbReference>
<dbReference type="PANTHER" id="PTHR11846">
    <property type="entry name" value="ADENYLOSUCCINATE SYNTHETASE"/>
    <property type="match status" value="1"/>
</dbReference>
<evidence type="ECO:0000313" key="11">
    <source>
        <dbReference type="EMBL" id="SFC88523.1"/>
    </source>
</evidence>
<dbReference type="InterPro" id="IPR001114">
    <property type="entry name" value="Adenylosuccinate_synthetase"/>
</dbReference>